<dbReference type="Gene3D" id="2.60.40.200">
    <property type="entry name" value="Superoxide dismutase, copper/zinc binding domain"/>
    <property type="match status" value="1"/>
</dbReference>
<dbReference type="OrthoDB" id="5431326at2"/>
<evidence type="ECO:0000313" key="5">
    <source>
        <dbReference type="EMBL" id="AKJ32193.1"/>
    </source>
</evidence>
<dbReference type="GO" id="GO:0006801">
    <property type="term" value="P:superoxide metabolic process"/>
    <property type="evidence" value="ECO:0007669"/>
    <property type="project" value="InterPro"/>
</dbReference>
<accession>A0A0G3BVY6</accession>
<feature type="signal peptide" evidence="3">
    <location>
        <begin position="1"/>
        <end position="22"/>
    </location>
</feature>
<dbReference type="RefSeq" id="WP_053013960.1">
    <property type="nucleotide sequence ID" value="NZ_CP011371.1"/>
</dbReference>
<organism evidence="5 6">
    <name type="scientific">Caldimonas brevitalea</name>
    <dbReference type="NCBI Taxonomy" id="413882"/>
    <lineage>
        <taxon>Bacteria</taxon>
        <taxon>Pseudomonadati</taxon>
        <taxon>Pseudomonadota</taxon>
        <taxon>Betaproteobacteria</taxon>
        <taxon>Burkholderiales</taxon>
        <taxon>Sphaerotilaceae</taxon>
        <taxon>Caldimonas</taxon>
    </lineage>
</organism>
<dbReference type="GO" id="GO:0005507">
    <property type="term" value="F:copper ion binding"/>
    <property type="evidence" value="ECO:0007669"/>
    <property type="project" value="InterPro"/>
</dbReference>
<dbReference type="InterPro" id="IPR024134">
    <property type="entry name" value="SOD_Cu/Zn_/chaperone"/>
</dbReference>
<feature type="domain" description="Superoxide dismutase copper/zinc binding" evidence="4">
    <location>
        <begin position="41"/>
        <end position="182"/>
    </location>
</feature>
<dbReference type="SUPFAM" id="SSF63829">
    <property type="entry name" value="Calcium-dependent phosphotriesterase"/>
    <property type="match status" value="1"/>
</dbReference>
<dbReference type="InterPro" id="IPR011042">
    <property type="entry name" value="6-blade_b-propeller_TolB-like"/>
</dbReference>
<dbReference type="PANTHER" id="PTHR10003">
    <property type="entry name" value="SUPEROXIDE DISMUTASE CU-ZN -RELATED"/>
    <property type="match status" value="1"/>
</dbReference>
<evidence type="ECO:0000313" key="6">
    <source>
        <dbReference type="Proteomes" id="UP000035352"/>
    </source>
</evidence>
<keyword evidence="3" id="KW-0732">Signal</keyword>
<dbReference type="Proteomes" id="UP000035352">
    <property type="component" value="Chromosome"/>
</dbReference>
<name>A0A0G3BVY6_9BURK</name>
<feature type="chain" id="PRO_5005184070" evidence="3">
    <location>
        <begin position="23"/>
        <end position="476"/>
    </location>
</feature>
<dbReference type="InterPro" id="IPR018152">
    <property type="entry name" value="SOD_Cu/Zn_BS"/>
</dbReference>
<dbReference type="Gene3D" id="2.120.10.30">
    <property type="entry name" value="TolB, C-terminal domain"/>
    <property type="match status" value="1"/>
</dbReference>
<dbReference type="Pfam" id="PF00080">
    <property type="entry name" value="Sod_Cu"/>
    <property type="match status" value="1"/>
</dbReference>
<dbReference type="AlphaFoldDB" id="A0A0G3BVY6"/>
<dbReference type="KEGG" id="pbh:AAW51_5502"/>
<dbReference type="SUPFAM" id="SSF49329">
    <property type="entry name" value="Cu,Zn superoxide dismutase-like"/>
    <property type="match status" value="1"/>
</dbReference>
<proteinExistence type="inferred from homology"/>
<dbReference type="InterPro" id="IPR036423">
    <property type="entry name" value="SOD-like_Cu/Zn_dom_sf"/>
</dbReference>
<evidence type="ECO:0000259" key="4">
    <source>
        <dbReference type="Pfam" id="PF00080"/>
    </source>
</evidence>
<dbReference type="InterPro" id="IPR001424">
    <property type="entry name" value="SOD_Cu_Zn_dom"/>
</dbReference>
<keyword evidence="6" id="KW-1185">Reference proteome</keyword>
<feature type="region of interest" description="Disordered" evidence="2">
    <location>
        <begin position="90"/>
        <end position="117"/>
    </location>
</feature>
<reference evidence="5 6" key="1">
    <citation type="submission" date="2015-05" db="EMBL/GenBank/DDBJ databases">
        <authorList>
            <person name="Tang B."/>
            <person name="Yu Y."/>
        </authorList>
    </citation>
    <scope>NUCLEOTIDE SEQUENCE [LARGE SCALE GENOMIC DNA]</scope>
    <source>
        <strain evidence="5 6">DSM 7029</strain>
    </source>
</reference>
<dbReference type="STRING" id="413882.AAW51_5502"/>
<dbReference type="CDD" id="cd00305">
    <property type="entry name" value="Cu-Zn_Superoxide_Dismutase"/>
    <property type="match status" value="1"/>
</dbReference>
<gene>
    <name evidence="5" type="ORF">AAW51_5502</name>
</gene>
<dbReference type="EMBL" id="CP011371">
    <property type="protein sequence ID" value="AKJ32193.1"/>
    <property type="molecule type" value="Genomic_DNA"/>
</dbReference>
<protein>
    <submittedName>
        <fullName evidence="5">Superoxide dismutase, Cu-Zn family</fullName>
    </submittedName>
</protein>
<dbReference type="PATRIC" id="fig|413882.6.peg.5752"/>
<dbReference type="PROSITE" id="PS00332">
    <property type="entry name" value="SOD_CU_ZN_2"/>
    <property type="match status" value="1"/>
</dbReference>
<comment type="similarity">
    <text evidence="1">Belongs to the Cu-Zn superoxide dismutase family.</text>
</comment>
<sequence>MKQHHHAHTLAALLMLVGSATAQPPASAASATLVDSAGLAKGTARFTDTPQGLQIDLDLQGLPPGQHAVHVHRHGECAPGPDPAENKVVPFGAAGPHFDPTQSRNHGDPSAPADQVHGGDLPNLAVGPDGRARLTLRSAKLTARPGDKTSVLGRSLVVHERPDDYRSDPAGNAGPRIACGVIDLPGRTPLARHTFDGANVFPEGIAVDEKTGVAYVGSSSEGHLYKLVPGRAKAELLALGGSPGREAALGLKLDAQGRLWVAGGASGKLAVVDAATGRTQAVLDTPSGPQTFLNDVVLAADGFAYVTDSARPVLFRAAHAGPLPRQLEAWLDLGATPVRYRGDAPNLNGIVATSDGRWLLAVQTSTGQLWRIDPRSREVREIPVDGGSLLHGDGLLLQGRSLFVVRNVESELVRLELDEGYTRARVAQRTTGLPFKHPTTLAAGRGAGLLVVNGQLERQKNPPPLLPFDVIEVGRP</sequence>
<evidence type="ECO:0000256" key="1">
    <source>
        <dbReference type="ARBA" id="ARBA00010457"/>
    </source>
</evidence>
<evidence type="ECO:0000256" key="3">
    <source>
        <dbReference type="SAM" id="SignalP"/>
    </source>
</evidence>
<evidence type="ECO:0000256" key="2">
    <source>
        <dbReference type="SAM" id="MobiDB-lite"/>
    </source>
</evidence>